<reference evidence="1 2" key="1">
    <citation type="submission" date="2020-08" db="EMBL/GenBank/DDBJ databases">
        <title>Genomic Encyclopedia of Type Strains, Phase IV (KMG-IV): sequencing the most valuable type-strain genomes for metagenomic binning, comparative biology and taxonomic classification.</title>
        <authorList>
            <person name="Goeker M."/>
        </authorList>
    </citation>
    <scope>NUCLEOTIDE SEQUENCE [LARGE SCALE GENOMIC DNA]</scope>
    <source>
        <strain evidence="1 2">DSM 21431</strain>
    </source>
</reference>
<dbReference type="RefSeq" id="WP_182479769.1">
    <property type="nucleotide sequence ID" value="NZ_CAWPNC010000002.1"/>
</dbReference>
<sequence length="55" mass="6478">MKGVRAREVWGSLGREKRDVECEGGMSVCLWVLIGEDEFEGVKRRRMMYKEKENL</sequence>
<name>A0ABR6E345_9HYPH</name>
<protein>
    <submittedName>
        <fullName evidence="1">Uncharacterized protein</fullName>
    </submittedName>
</protein>
<evidence type="ECO:0000313" key="1">
    <source>
        <dbReference type="EMBL" id="MBA9082683.1"/>
    </source>
</evidence>
<dbReference type="EMBL" id="JACJIR010000002">
    <property type="protein sequence ID" value="MBA9082683.1"/>
    <property type="molecule type" value="Genomic_DNA"/>
</dbReference>
<comment type="caution">
    <text evidence="1">The sequence shown here is derived from an EMBL/GenBank/DDBJ whole genome shotgun (WGS) entry which is preliminary data.</text>
</comment>
<proteinExistence type="predicted"/>
<evidence type="ECO:0000313" key="2">
    <source>
        <dbReference type="Proteomes" id="UP000548119"/>
    </source>
</evidence>
<accession>A0ABR6E345</accession>
<dbReference type="Proteomes" id="UP000548119">
    <property type="component" value="Unassembled WGS sequence"/>
</dbReference>
<gene>
    <name evidence="1" type="ORF">GGR10_000524</name>
</gene>
<keyword evidence="2" id="KW-1185">Reference proteome</keyword>
<organism evidence="1 2">
    <name type="scientific">Bartonella chomelii</name>
    <dbReference type="NCBI Taxonomy" id="236402"/>
    <lineage>
        <taxon>Bacteria</taxon>
        <taxon>Pseudomonadati</taxon>
        <taxon>Pseudomonadota</taxon>
        <taxon>Alphaproteobacteria</taxon>
        <taxon>Hyphomicrobiales</taxon>
        <taxon>Bartonellaceae</taxon>
        <taxon>Bartonella</taxon>
    </lineage>
</organism>